<sequence>MALVAAVIVFDWATICGVCGREEAEFPPRTMADGTGEADVSVGGPEDGPPPPPVADGVDEVVEGAAVVPVALAPAADGEAERAFTTP</sequence>
<evidence type="ECO:0000256" key="2">
    <source>
        <dbReference type="SAM" id="SignalP"/>
    </source>
</evidence>
<feature type="chain" id="PRO_5014888889" evidence="2">
    <location>
        <begin position="21"/>
        <end position="87"/>
    </location>
</feature>
<name>A0A2M3ZVV5_9DIPT</name>
<feature type="signal peptide" evidence="2">
    <location>
        <begin position="1"/>
        <end position="20"/>
    </location>
</feature>
<evidence type="ECO:0000313" key="3">
    <source>
        <dbReference type="EMBL" id="MBW32639.1"/>
    </source>
</evidence>
<dbReference type="AlphaFoldDB" id="A0A2M3ZVV5"/>
<organism evidence="3">
    <name type="scientific">Anopheles braziliensis</name>
    <dbReference type="NCBI Taxonomy" id="58242"/>
    <lineage>
        <taxon>Eukaryota</taxon>
        <taxon>Metazoa</taxon>
        <taxon>Ecdysozoa</taxon>
        <taxon>Arthropoda</taxon>
        <taxon>Hexapoda</taxon>
        <taxon>Insecta</taxon>
        <taxon>Pterygota</taxon>
        <taxon>Neoptera</taxon>
        <taxon>Endopterygota</taxon>
        <taxon>Diptera</taxon>
        <taxon>Nematocera</taxon>
        <taxon>Culicoidea</taxon>
        <taxon>Culicidae</taxon>
        <taxon>Anophelinae</taxon>
        <taxon>Anopheles</taxon>
    </lineage>
</organism>
<evidence type="ECO:0000256" key="1">
    <source>
        <dbReference type="SAM" id="MobiDB-lite"/>
    </source>
</evidence>
<protein>
    <submittedName>
        <fullName evidence="3">Putative secreted peptide</fullName>
    </submittedName>
</protein>
<accession>A0A2M3ZVV5</accession>
<dbReference type="EMBL" id="GGFM01011888">
    <property type="protein sequence ID" value="MBW32639.1"/>
    <property type="molecule type" value="Transcribed_RNA"/>
</dbReference>
<feature type="region of interest" description="Disordered" evidence="1">
    <location>
        <begin position="25"/>
        <end position="54"/>
    </location>
</feature>
<keyword evidence="2" id="KW-0732">Signal</keyword>
<reference evidence="3" key="1">
    <citation type="submission" date="2018-01" db="EMBL/GenBank/DDBJ databases">
        <title>An insight into the sialome of Amazonian anophelines.</title>
        <authorList>
            <person name="Ribeiro J.M."/>
            <person name="Scarpassa V."/>
            <person name="Calvo E."/>
        </authorList>
    </citation>
    <scope>NUCLEOTIDE SEQUENCE</scope>
    <source>
        <tissue evidence="3">Salivary glands</tissue>
    </source>
</reference>
<proteinExistence type="predicted"/>